<sequence length="156" mass="18492">MSRAKMQVLVIPYIENEDGIKYCIFNRADIEDNEDFWQFVAGGGEDDEKPLEAAKRETWEETGIKEKAIFYQLESISYVPTNCFSMERRKVWGMDCLVIPEYKFAVCVKENNIQISDEHKEYRWVNYDTAVELLRFESNKIALWELDNKIKMKLLL</sequence>
<evidence type="ECO:0000259" key="2">
    <source>
        <dbReference type="PROSITE" id="PS51462"/>
    </source>
</evidence>
<dbReference type="EMBL" id="QXDJ01000002">
    <property type="protein sequence ID" value="RII35471.1"/>
    <property type="molecule type" value="Genomic_DNA"/>
</dbReference>
<keyword evidence="1" id="KW-0378">Hydrolase</keyword>
<reference evidence="3 4" key="1">
    <citation type="submission" date="2018-08" db="EMBL/GenBank/DDBJ databases">
        <title>Genome of Clostridium chromiireducens C1, DSM12136.</title>
        <authorList>
            <person name="Xing M."/>
            <person name="Wei Y."/>
            <person name="Ang E.L."/>
            <person name="Zhao H."/>
            <person name="Zhang Y."/>
        </authorList>
    </citation>
    <scope>NUCLEOTIDE SEQUENCE [LARGE SCALE GENOMIC DNA]</scope>
    <source>
        <strain evidence="3 4">C1</strain>
    </source>
</reference>
<dbReference type="GO" id="GO:0006754">
    <property type="term" value="P:ATP biosynthetic process"/>
    <property type="evidence" value="ECO:0007669"/>
    <property type="project" value="TreeGrafter"/>
</dbReference>
<proteinExistence type="predicted"/>
<dbReference type="PROSITE" id="PS00893">
    <property type="entry name" value="NUDIX_BOX"/>
    <property type="match status" value="1"/>
</dbReference>
<dbReference type="Gene3D" id="3.90.79.10">
    <property type="entry name" value="Nucleoside Triphosphate Pyrophosphohydrolase"/>
    <property type="match status" value="1"/>
</dbReference>
<accession>A0A399IR36</accession>
<dbReference type="PANTHER" id="PTHR21340">
    <property type="entry name" value="DIADENOSINE 5,5-P1,P4-TETRAPHOSPHATE PYROPHOSPHOHYDROLASE MUTT"/>
    <property type="match status" value="1"/>
</dbReference>
<dbReference type="InterPro" id="IPR051325">
    <property type="entry name" value="Nudix_hydrolase_domain"/>
</dbReference>
<dbReference type="InterPro" id="IPR020084">
    <property type="entry name" value="NUDIX_hydrolase_CS"/>
</dbReference>
<name>A0A399IR36_9CLOT</name>
<dbReference type="Pfam" id="PF00293">
    <property type="entry name" value="NUDIX"/>
    <property type="match status" value="1"/>
</dbReference>
<dbReference type="Proteomes" id="UP000265930">
    <property type="component" value="Unassembled WGS sequence"/>
</dbReference>
<dbReference type="CDD" id="cd04664">
    <property type="entry name" value="NUDIX_DHNTPase_like"/>
    <property type="match status" value="1"/>
</dbReference>
<dbReference type="PROSITE" id="PS51462">
    <property type="entry name" value="NUDIX"/>
    <property type="match status" value="1"/>
</dbReference>
<evidence type="ECO:0000313" key="4">
    <source>
        <dbReference type="Proteomes" id="UP000265930"/>
    </source>
</evidence>
<dbReference type="PANTHER" id="PTHR21340:SF0">
    <property type="entry name" value="BIS(5'-NUCLEOSYL)-TETRAPHOSPHATASE [ASYMMETRICAL]"/>
    <property type="match status" value="1"/>
</dbReference>
<dbReference type="RefSeq" id="WP_119366492.1">
    <property type="nucleotide sequence ID" value="NZ_QXDJ01000002.1"/>
</dbReference>
<feature type="domain" description="Nudix hydrolase" evidence="2">
    <location>
        <begin position="3"/>
        <end position="147"/>
    </location>
</feature>
<evidence type="ECO:0000313" key="3">
    <source>
        <dbReference type="EMBL" id="RII35471.1"/>
    </source>
</evidence>
<dbReference type="GO" id="GO:0004081">
    <property type="term" value="F:bis(5'-nucleosyl)-tetraphosphatase (asymmetrical) activity"/>
    <property type="evidence" value="ECO:0007669"/>
    <property type="project" value="TreeGrafter"/>
</dbReference>
<dbReference type="GO" id="GO:0006167">
    <property type="term" value="P:AMP biosynthetic process"/>
    <property type="evidence" value="ECO:0007669"/>
    <property type="project" value="TreeGrafter"/>
</dbReference>
<protein>
    <submittedName>
        <fullName evidence="3">NUDIX pyrophosphatase</fullName>
    </submittedName>
</protein>
<dbReference type="SUPFAM" id="SSF55811">
    <property type="entry name" value="Nudix"/>
    <property type="match status" value="1"/>
</dbReference>
<dbReference type="InterPro" id="IPR000086">
    <property type="entry name" value="NUDIX_hydrolase_dom"/>
</dbReference>
<dbReference type="AlphaFoldDB" id="A0A399IR36"/>
<gene>
    <name evidence="3" type="ORF">D2A34_09785</name>
</gene>
<comment type="caution">
    <text evidence="3">The sequence shown here is derived from an EMBL/GenBank/DDBJ whole genome shotgun (WGS) entry which is preliminary data.</text>
</comment>
<dbReference type="InterPro" id="IPR015797">
    <property type="entry name" value="NUDIX_hydrolase-like_dom_sf"/>
</dbReference>
<evidence type="ECO:0000256" key="1">
    <source>
        <dbReference type="ARBA" id="ARBA00022801"/>
    </source>
</evidence>
<organism evidence="3 4">
    <name type="scientific">Clostridium chromiireducens</name>
    <dbReference type="NCBI Taxonomy" id="225345"/>
    <lineage>
        <taxon>Bacteria</taxon>
        <taxon>Bacillati</taxon>
        <taxon>Bacillota</taxon>
        <taxon>Clostridia</taxon>
        <taxon>Eubacteriales</taxon>
        <taxon>Clostridiaceae</taxon>
        <taxon>Clostridium</taxon>
    </lineage>
</organism>